<dbReference type="SUPFAM" id="SSF56219">
    <property type="entry name" value="DNase I-like"/>
    <property type="match status" value="1"/>
</dbReference>
<evidence type="ECO:0000256" key="2">
    <source>
        <dbReference type="SAM" id="Phobius"/>
    </source>
</evidence>
<dbReference type="AlphaFoldDB" id="A0AA88HWT9"/>
<dbReference type="GO" id="GO:0098553">
    <property type="term" value="C:lumenal side of endoplasmic reticulum membrane"/>
    <property type="evidence" value="ECO:0007669"/>
    <property type="project" value="TreeGrafter"/>
</dbReference>
<feature type="compositionally biased region" description="Polar residues" evidence="1">
    <location>
        <begin position="114"/>
        <end position="133"/>
    </location>
</feature>
<evidence type="ECO:0000313" key="3">
    <source>
        <dbReference type="EMBL" id="KAK2718568.1"/>
    </source>
</evidence>
<dbReference type="Pfam" id="PF04258">
    <property type="entry name" value="Peptidase_A22B"/>
    <property type="match status" value="1"/>
</dbReference>
<gene>
    <name evidence="3" type="ORF">QYM36_005785</name>
</gene>
<dbReference type="GO" id="GO:0042500">
    <property type="term" value="F:aspartic endopeptidase activity, intramembrane cleaving"/>
    <property type="evidence" value="ECO:0007669"/>
    <property type="project" value="InterPro"/>
</dbReference>
<proteinExistence type="predicted"/>
<keyword evidence="4" id="KW-1185">Reference proteome</keyword>
<keyword evidence="2" id="KW-0472">Membrane</keyword>
<reference evidence="3" key="1">
    <citation type="submission" date="2023-07" db="EMBL/GenBank/DDBJ databases">
        <title>Chromosome-level genome assembly of Artemia franciscana.</title>
        <authorList>
            <person name="Jo E."/>
        </authorList>
    </citation>
    <scope>NUCLEOTIDE SEQUENCE</scope>
    <source>
        <tissue evidence="3">Whole body</tissue>
    </source>
</reference>
<accession>A0AA88HWT9</accession>
<dbReference type="GO" id="GO:0098554">
    <property type="term" value="C:cytoplasmic side of endoplasmic reticulum membrane"/>
    <property type="evidence" value="ECO:0007669"/>
    <property type="project" value="TreeGrafter"/>
</dbReference>
<evidence type="ECO:0000256" key="1">
    <source>
        <dbReference type="SAM" id="MobiDB-lite"/>
    </source>
</evidence>
<keyword evidence="2" id="KW-1133">Transmembrane helix</keyword>
<feature type="transmembrane region" description="Helical" evidence="2">
    <location>
        <begin position="80"/>
        <end position="98"/>
    </location>
</feature>
<dbReference type="GO" id="GO:0033619">
    <property type="term" value="P:membrane protein proteolysis"/>
    <property type="evidence" value="ECO:0007669"/>
    <property type="project" value="TreeGrafter"/>
</dbReference>
<feature type="region of interest" description="Disordered" evidence="1">
    <location>
        <begin position="114"/>
        <end position="145"/>
    </location>
</feature>
<dbReference type="GO" id="GO:0005765">
    <property type="term" value="C:lysosomal membrane"/>
    <property type="evidence" value="ECO:0007669"/>
    <property type="project" value="TreeGrafter"/>
</dbReference>
<evidence type="ECO:0000313" key="4">
    <source>
        <dbReference type="Proteomes" id="UP001187531"/>
    </source>
</evidence>
<dbReference type="PANTHER" id="PTHR12174">
    <property type="entry name" value="SIGNAL PEPTIDE PEPTIDASE"/>
    <property type="match status" value="1"/>
</dbReference>
<protein>
    <submittedName>
        <fullName evidence="3">Uncharacterized protein</fullName>
    </submittedName>
</protein>
<dbReference type="InterPro" id="IPR007369">
    <property type="entry name" value="Peptidase_A22B_SPP"/>
</dbReference>
<organism evidence="3 4">
    <name type="scientific">Artemia franciscana</name>
    <name type="common">Brine shrimp</name>
    <name type="synonym">Artemia sanfranciscana</name>
    <dbReference type="NCBI Taxonomy" id="6661"/>
    <lineage>
        <taxon>Eukaryota</taxon>
        <taxon>Metazoa</taxon>
        <taxon>Ecdysozoa</taxon>
        <taxon>Arthropoda</taxon>
        <taxon>Crustacea</taxon>
        <taxon>Branchiopoda</taxon>
        <taxon>Anostraca</taxon>
        <taxon>Artemiidae</taxon>
        <taxon>Artemia</taxon>
    </lineage>
</organism>
<feature type="transmembrane region" description="Helical" evidence="2">
    <location>
        <begin position="50"/>
        <end position="74"/>
    </location>
</feature>
<dbReference type="EMBL" id="JAVRJZ010000009">
    <property type="protein sequence ID" value="KAK2718568.1"/>
    <property type="molecule type" value="Genomic_DNA"/>
</dbReference>
<sequence>MGSSKFLISVVYKPPRASWEEFERGFDQLARAVSRTGLDFIYMGDFNFDLLTLNGANFTYALGLITTFVALFVMDMAQPALLYLVPFTVITVAIIALCRGELKLIWKENDTNKISSSDDSTDGVSPSYGTVDTSVDVEQGQAGNH</sequence>
<dbReference type="Proteomes" id="UP001187531">
    <property type="component" value="Unassembled WGS sequence"/>
</dbReference>
<name>A0AA88HWT9_ARTSF</name>
<dbReference type="GO" id="GO:0030660">
    <property type="term" value="C:Golgi-associated vesicle membrane"/>
    <property type="evidence" value="ECO:0007669"/>
    <property type="project" value="TreeGrafter"/>
</dbReference>
<comment type="caution">
    <text evidence="3">The sequence shown here is derived from an EMBL/GenBank/DDBJ whole genome shotgun (WGS) entry which is preliminary data.</text>
</comment>
<dbReference type="InterPro" id="IPR036691">
    <property type="entry name" value="Endo/exonu/phosph_ase_sf"/>
</dbReference>
<dbReference type="PANTHER" id="PTHR12174:SF103">
    <property type="entry name" value="INTRAMEMBRANE PROTEASE (IMPAS) FAMILY"/>
    <property type="match status" value="1"/>
</dbReference>
<keyword evidence="2" id="KW-0812">Transmembrane</keyword>